<organism evidence="2 3">
    <name type="scientific">Mycolicibacterium fortuitum</name>
    <name type="common">Mycobacterium fortuitum</name>
    <dbReference type="NCBI Taxonomy" id="1766"/>
    <lineage>
        <taxon>Bacteria</taxon>
        <taxon>Bacillati</taxon>
        <taxon>Actinomycetota</taxon>
        <taxon>Actinomycetes</taxon>
        <taxon>Mycobacteriales</taxon>
        <taxon>Mycobacteriaceae</taxon>
        <taxon>Mycolicibacterium</taxon>
    </lineage>
</organism>
<dbReference type="RefSeq" id="WP_317722557.1">
    <property type="nucleotide sequence ID" value="NZ_JAWLVK010000038.1"/>
</dbReference>
<feature type="transmembrane region" description="Helical" evidence="1">
    <location>
        <begin position="20"/>
        <end position="45"/>
    </location>
</feature>
<keyword evidence="1" id="KW-0812">Transmembrane</keyword>
<accession>A0AAE4VGH9</accession>
<keyword evidence="1" id="KW-1133">Transmembrane helix</keyword>
<evidence type="ECO:0000313" key="3">
    <source>
        <dbReference type="Proteomes" id="UP001186041"/>
    </source>
</evidence>
<dbReference type="EMBL" id="JAWLVV010000039">
    <property type="protein sequence ID" value="MDV7294336.1"/>
    <property type="molecule type" value="Genomic_DNA"/>
</dbReference>
<comment type="caution">
    <text evidence="2">The sequence shown here is derived from an EMBL/GenBank/DDBJ whole genome shotgun (WGS) entry which is preliminary data.</text>
</comment>
<evidence type="ECO:0000256" key="1">
    <source>
        <dbReference type="SAM" id="Phobius"/>
    </source>
</evidence>
<gene>
    <name evidence="2" type="ORF">R4485_29700</name>
</gene>
<dbReference type="AlphaFoldDB" id="A0AAE4VGH9"/>
<keyword evidence="1" id="KW-0472">Membrane</keyword>
<protein>
    <submittedName>
        <fullName evidence="2">Uncharacterized protein</fullName>
    </submittedName>
</protein>
<evidence type="ECO:0000313" key="2">
    <source>
        <dbReference type="EMBL" id="MDV7294336.1"/>
    </source>
</evidence>
<sequence>MSDDPSRYRFGIEEPVLPVVVAVGVSVLAALTVCGVIAAAFVYGIGPVEHLIDRDTTHPF</sequence>
<proteinExistence type="predicted"/>
<reference evidence="2" key="1">
    <citation type="submission" date="2023-10" db="EMBL/GenBank/DDBJ databases">
        <title>Mycolicibacterium fortuitum clinical isolates causing pulmonary infections in humans.</title>
        <authorList>
            <person name="Mejia-Ponce P.M."/>
            <person name="Zenteno-Cuevas R."/>
            <person name="Licona-Cassani C."/>
        </authorList>
    </citation>
    <scope>NUCLEOTIDE SEQUENCE</scope>
    <source>
        <strain evidence="2">M8</strain>
    </source>
</reference>
<name>A0AAE4VGH9_MYCFO</name>
<dbReference type="Proteomes" id="UP001186041">
    <property type="component" value="Unassembled WGS sequence"/>
</dbReference>